<name>A0A2D4PNH8_MICSU</name>
<protein>
    <submittedName>
        <fullName evidence="1">Uncharacterized protein</fullName>
    </submittedName>
</protein>
<dbReference type="EMBL" id="IACN01086311">
    <property type="protein sequence ID" value="LAB58789.1"/>
    <property type="molecule type" value="Transcribed_RNA"/>
</dbReference>
<proteinExistence type="predicted"/>
<organism evidence="1">
    <name type="scientific">Micrurus surinamensis</name>
    <name type="common">Surinam coral snake</name>
    <dbReference type="NCBI Taxonomy" id="129470"/>
    <lineage>
        <taxon>Eukaryota</taxon>
        <taxon>Metazoa</taxon>
        <taxon>Chordata</taxon>
        <taxon>Craniata</taxon>
        <taxon>Vertebrata</taxon>
        <taxon>Euteleostomi</taxon>
        <taxon>Lepidosauria</taxon>
        <taxon>Squamata</taxon>
        <taxon>Bifurcata</taxon>
        <taxon>Unidentata</taxon>
        <taxon>Episquamata</taxon>
        <taxon>Toxicofera</taxon>
        <taxon>Serpentes</taxon>
        <taxon>Colubroidea</taxon>
        <taxon>Elapidae</taxon>
        <taxon>Elapinae</taxon>
        <taxon>Micrurus</taxon>
    </lineage>
</organism>
<reference evidence="1" key="1">
    <citation type="submission" date="2017-07" db="EMBL/GenBank/DDBJ databases">
        <authorList>
            <person name="Mikheyev A."/>
            <person name="Grau M."/>
        </authorList>
    </citation>
    <scope>NUCLEOTIDE SEQUENCE</scope>
    <source>
        <tissue evidence="1">Venom_gland</tissue>
    </source>
</reference>
<reference evidence="1" key="2">
    <citation type="submission" date="2017-11" db="EMBL/GenBank/DDBJ databases">
        <title>Coralsnake Venomics: Analyses of Venom Gland Transcriptomes and Proteomes of Six Brazilian Taxa.</title>
        <authorList>
            <person name="Aird S.D."/>
            <person name="Jorge da Silva N."/>
            <person name="Qiu L."/>
            <person name="Villar-Briones A."/>
            <person name="Aparecida-Saddi V."/>
            <person name="Campos-Telles M.P."/>
            <person name="Grau M."/>
            <person name="Mikheyev A.S."/>
        </authorList>
    </citation>
    <scope>NUCLEOTIDE SEQUENCE</scope>
    <source>
        <tissue evidence="1">Venom_gland</tissue>
    </source>
</reference>
<dbReference type="AlphaFoldDB" id="A0A2D4PNH8"/>
<evidence type="ECO:0000313" key="1">
    <source>
        <dbReference type="EMBL" id="LAB58789.1"/>
    </source>
</evidence>
<accession>A0A2D4PNH8</accession>
<sequence length="102" mass="11903">MYYVNHLENTAGSYRQEWTTRLPPMTEGQCTQITWDSQALATTGWMLKPFSLYCCFCNILYEKWLNKSLQQNSQAFQGLESSIICMHTANFTNSNNVVHYYP</sequence>